<dbReference type="AlphaFoldDB" id="A0A3Q2ZZC8"/>
<name>A0A3Q2ZZC8_KRYMA</name>
<keyword evidence="5 7" id="KW-0430">Lectin</keyword>
<evidence type="ECO:0000256" key="3">
    <source>
        <dbReference type="ARBA" id="ARBA00022525"/>
    </source>
</evidence>
<dbReference type="Pfam" id="PF15711">
    <property type="entry name" value="ILEI"/>
    <property type="match status" value="1"/>
</dbReference>
<reference evidence="10" key="1">
    <citation type="submission" date="2025-08" db="UniProtKB">
        <authorList>
            <consortium name="Ensembl"/>
        </authorList>
    </citation>
    <scope>IDENTIFICATION</scope>
</reference>
<keyword evidence="8" id="KW-0472">Membrane</keyword>
<evidence type="ECO:0000313" key="11">
    <source>
        <dbReference type="Proteomes" id="UP000264800"/>
    </source>
</evidence>
<sequence length="240" mass="26633">MLSVRVVKSRRGNQSNLIRWVFKAVVLVLSVVLAVYLVLRFYSEPIKALAKTSIISSQNSKITAKKPDGSCLEKKSCPNEQFSFFLQSGAANVVPAKICINNKLMVGTVLNNVGIGINVVKLNGRTGEVLRIEHFNMYDGKIEAFVEFLKNIETGSVVLMASYDEPSTKLTDEARKLISDLGSSAIQTLGYRDSWVFVGGKGTSVKSGFEKHMKNDQAKNKYKDWPELVQLDGCIPKYME</sequence>
<dbReference type="InterPro" id="IPR039477">
    <property type="entry name" value="ILEI/PANDER_dom"/>
</dbReference>
<evidence type="ECO:0000256" key="5">
    <source>
        <dbReference type="ARBA" id="ARBA00022734"/>
    </source>
</evidence>
<evidence type="ECO:0000256" key="6">
    <source>
        <dbReference type="ARBA" id="ARBA00023157"/>
    </source>
</evidence>
<dbReference type="OMA" id="CPAHEIS"/>
<dbReference type="CDD" id="cd13940">
    <property type="entry name" value="ILEI_FAM3C"/>
    <property type="match status" value="1"/>
</dbReference>
<proteinExistence type="inferred from homology"/>
<dbReference type="RefSeq" id="XP_017296669.1">
    <property type="nucleotide sequence ID" value="XM_017441180.3"/>
</dbReference>
<evidence type="ECO:0000256" key="1">
    <source>
        <dbReference type="ARBA" id="ARBA00004613"/>
    </source>
</evidence>
<dbReference type="GO" id="GO:0005576">
    <property type="term" value="C:extracellular region"/>
    <property type="evidence" value="ECO:0007669"/>
    <property type="project" value="UniProtKB-SubCell"/>
</dbReference>
<dbReference type="PROSITE" id="PS52031">
    <property type="entry name" value="GG_LECTIN"/>
    <property type="match status" value="1"/>
</dbReference>
<accession>A0A3Q2ZZC8</accession>
<keyword evidence="6" id="KW-1015">Disulfide bond</keyword>
<keyword evidence="4" id="KW-0732">Signal</keyword>
<comment type="subcellular location">
    <subcellularLocation>
        <location evidence="1">Secreted</location>
    </subcellularLocation>
</comment>
<evidence type="ECO:0000259" key="9">
    <source>
        <dbReference type="Pfam" id="PF15711"/>
    </source>
</evidence>
<dbReference type="PANTHER" id="PTHR14592">
    <property type="entry name" value="UNCHARACTERIZED FAM3"/>
    <property type="match status" value="1"/>
</dbReference>
<dbReference type="InterPro" id="IPR039220">
    <property type="entry name" value="FAM3"/>
</dbReference>
<dbReference type="Proteomes" id="UP000264800">
    <property type="component" value="Unplaced"/>
</dbReference>
<dbReference type="GO" id="GO:0030246">
    <property type="term" value="F:carbohydrate binding"/>
    <property type="evidence" value="ECO:0007669"/>
    <property type="project" value="UniProtKB-UniRule"/>
</dbReference>
<keyword evidence="11" id="KW-1185">Reference proteome</keyword>
<evidence type="ECO:0000256" key="2">
    <source>
        <dbReference type="ARBA" id="ARBA00010905"/>
    </source>
</evidence>
<dbReference type="KEGG" id="kmr:108251028"/>
<dbReference type="Ensembl" id="ENSKMAT00000009444.1">
    <property type="protein sequence ID" value="ENSKMAP00000009306.1"/>
    <property type="gene ID" value="ENSKMAG00000006982.1"/>
</dbReference>
<protein>
    <submittedName>
        <fullName evidence="10">Protein FAM3C-like</fullName>
    </submittedName>
</protein>
<keyword evidence="8" id="KW-1133">Transmembrane helix</keyword>
<feature type="transmembrane region" description="Helical" evidence="8">
    <location>
        <begin position="20"/>
        <end position="39"/>
    </location>
</feature>
<dbReference type="GeneTree" id="ENSGT00950000183004"/>
<comment type="similarity">
    <text evidence="2">Belongs to the FAM3 family.</text>
</comment>
<dbReference type="GeneID" id="108251028"/>
<dbReference type="InterPro" id="IPR039475">
    <property type="entry name" value="ILEI_FAM3C"/>
</dbReference>
<feature type="domain" description="ILEI/PANDER" evidence="9">
    <location>
        <begin position="116"/>
        <end position="202"/>
    </location>
</feature>
<dbReference type="STRING" id="37003.ENSKMAP00000009306"/>
<reference evidence="10" key="2">
    <citation type="submission" date="2025-09" db="UniProtKB">
        <authorList>
            <consortium name="Ensembl"/>
        </authorList>
    </citation>
    <scope>IDENTIFICATION</scope>
</reference>
<evidence type="ECO:0000256" key="7">
    <source>
        <dbReference type="PROSITE-ProRule" id="PRU01375"/>
    </source>
</evidence>
<evidence type="ECO:0000256" key="4">
    <source>
        <dbReference type="ARBA" id="ARBA00022729"/>
    </source>
</evidence>
<keyword evidence="3" id="KW-0964">Secreted</keyword>
<dbReference type="OrthoDB" id="440755at2759"/>
<organism evidence="10 11">
    <name type="scientific">Kryptolebias marmoratus</name>
    <name type="common">Mangrove killifish</name>
    <name type="synonym">Rivulus marmoratus</name>
    <dbReference type="NCBI Taxonomy" id="37003"/>
    <lineage>
        <taxon>Eukaryota</taxon>
        <taxon>Metazoa</taxon>
        <taxon>Chordata</taxon>
        <taxon>Craniata</taxon>
        <taxon>Vertebrata</taxon>
        <taxon>Euteleostomi</taxon>
        <taxon>Actinopterygii</taxon>
        <taxon>Neopterygii</taxon>
        <taxon>Teleostei</taxon>
        <taxon>Neoteleostei</taxon>
        <taxon>Acanthomorphata</taxon>
        <taxon>Ovalentaria</taxon>
        <taxon>Atherinomorphae</taxon>
        <taxon>Cyprinodontiformes</taxon>
        <taxon>Rivulidae</taxon>
        <taxon>Kryptolebias</taxon>
    </lineage>
</organism>
<keyword evidence="8" id="KW-0812">Transmembrane</keyword>
<evidence type="ECO:0000313" key="10">
    <source>
        <dbReference type="Ensembl" id="ENSKMAP00000009306.1"/>
    </source>
</evidence>
<evidence type="ECO:0000256" key="8">
    <source>
        <dbReference type="SAM" id="Phobius"/>
    </source>
</evidence>